<dbReference type="EMBL" id="GGEC01083832">
    <property type="protein sequence ID" value="MBX64316.1"/>
    <property type="molecule type" value="Transcribed_RNA"/>
</dbReference>
<name>A0A2P2QBF2_RHIMU</name>
<reference evidence="1" key="1">
    <citation type="submission" date="2018-02" db="EMBL/GenBank/DDBJ databases">
        <title>Rhizophora mucronata_Transcriptome.</title>
        <authorList>
            <person name="Meera S.P."/>
            <person name="Sreeshan A."/>
            <person name="Augustine A."/>
        </authorList>
    </citation>
    <scope>NUCLEOTIDE SEQUENCE</scope>
    <source>
        <tissue evidence="1">Leaf</tissue>
    </source>
</reference>
<sequence length="60" mass="6910">MNVHKQHFSIEKYKLGKMVRNGSDNRQLPPTLALLSSNSNFTFLFCLLFPSKYTKNGTVF</sequence>
<organism evidence="1">
    <name type="scientific">Rhizophora mucronata</name>
    <name type="common">Asiatic mangrove</name>
    <dbReference type="NCBI Taxonomy" id="61149"/>
    <lineage>
        <taxon>Eukaryota</taxon>
        <taxon>Viridiplantae</taxon>
        <taxon>Streptophyta</taxon>
        <taxon>Embryophyta</taxon>
        <taxon>Tracheophyta</taxon>
        <taxon>Spermatophyta</taxon>
        <taxon>Magnoliopsida</taxon>
        <taxon>eudicotyledons</taxon>
        <taxon>Gunneridae</taxon>
        <taxon>Pentapetalae</taxon>
        <taxon>rosids</taxon>
        <taxon>fabids</taxon>
        <taxon>Malpighiales</taxon>
        <taxon>Rhizophoraceae</taxon>
        <taxon>Rhizophora</taxon>
    </lineage>
</organism>
<accession>A0A2P2QBF2</accession>
<protein>
    <submittedName>
        <fullName evidence="1">Uncharacterized protein</fullName>
    </submittedName>
</protein>
<dbReference type="AlphaFoldDB" id="A0A2P2QBF2"/>
<evidence type="ECO:0000313" key="1">
    <source>
        <dbReference type="EMBL" id="MBX64316.1"/>
    </source>
</evidence>
<proteinExistence type="predicted"/>